<keyword evidence="3" id="KW-1185">Reference proteome</keyword>
<evidence type="ECO:0000313" key="3">
    <source>
        <dbReference type="Proteomes" id="UP000663929"/>
    </source>
</evidence>
<gene>
    <name evidence="2" type="ORF">J3U87_16400</name>
</gene>
<dbReference type="KEGG" id="scor:J3U87_16400"/>
<dbReference type="AlphaFoldDB" id="A0A8A4TXU9"/>
<accession>A0A8A4TXU9</accession>
<proteinExistence type="predicted"/>
<keyword evidence="1" id="KW-0732">Signal</keyword>
<feature type="chain" id="PRO_5035173330" evidence="1">
    <location>
        <begin position="21"/>
        <end position="278"/>
    </location>
</feature>
<dbReference type="EMBL" id="CP071793">
    <property type="protein sequence ID" value="QTD54028.1"/>
    <property type="molecule type" value="Genomic_DNA"/>
</dbReference>
<dbReference type="Proteomes" id="UP000663929">
    <property type="component" value="Chromosome"/>
</dbReference>
<reference evidence="2" key="1">
    <citation type="submission" date="2021-03" db="EMBL/GenBank/DDBJ databases">
        <title>Acanthopleuribacteraceae sp. M133.</title>
        <authorList>
            <person name="Wang G."/>
        </authorList>
    </citation>
    <scope>NUCLEOTIDE SEQUENCE</scope>
    <source>
        <strain evidence="2">M133</strain>
    </source>
</reference>
<name>A0A8A4TXU9_SULCO</name>
<evidence type="ECO:0000256" key="1">
    <source>
        <dbReference type="SAM" id="SignalP"/>
    </source>
</evidence>
<dbReference type="RefSeq" id="WP_237384127.1">
    <property type="nucleotide sequence ID" value="NZ_CP071793.1"/>
</dbReference>
<organism evidence="2 3">
    <name type="scientific">Sulfidibacter corallicola</name>
    <dbReference type="NCBI Taxonomy" id="2818388"/>
    <lineage>
        <taxon>Bacteria</taxon>
        <taxon>Pseudomonadati</taxon>
        <taxon>Acidobacteriota</taxon>
        <taxon>Holophagae</taxon>
        <taxon>Acanthopleuribacterales</taxon>
        <taxon>Acanthopleuribacteraceae</taxon>
        <taxon>Sulfidibacter</taxon>
    </lineage>
</organism>
<evidence type="ECO:0000313" key="2">
    <source>
        <dbReference type="EMBL" id="QTD54028.1"/>
    </source>
</evidence>
<feature type="signal peptide" evidence="1">
    <location>
        <begin position="1"/>
        <end position="20"/>
    </location>
</feature>
<sequence length="278" mass="31460">MWFAKHFLTGLLLAGLGLHAQSWYLQEANKINYDIKVDLAGVDFSKSKRDEFRTGTWLQNSAVSDLKSRMRDQLRRRIPYEFDPARSDLSYVVKVSCNLVETKTGLKFDDLTVGLDVNFDNQLFQTFKAKKEVERVRTLQEVSQGNGTTLDDFKFLIVNNAQKLITKVDHLELSASKDKITVPGVAFSETLVPGEIGTSELYLGNDQLLIYLNGKKILDHQKSEVAIEAFKSPLLGSDPLVKLKSGAAPTFYFKFIDQVGLDEARRRCELIRGFISNR</sequence>
<protein>
    <submittedName>
        <fullName evidence="2">Uncharacterized protein</fullName>
    </submittedName>
</protein>